<name>A0A8B7QFX3_HIPAR</name>
<proteinExistence type="predicted"/>
<reference evidence="3" key="1">
    <citation type="submission" date="2025-08" db="UniProtKB">
        <authorList>
            <consortium name="RefSeq"/>
        </authorList>
    </citation>
    <scope>IDENTIFICATION</scope>
    <source>
        <tissue evidence="3">Muscle</tissue>
    </source>
</reference>
<sequence>MQGGVSVVFPCGRRVPLQVAPRAVSGVRSPRGSRPPPCGTERSLRAPPPPPQDCSTYRLAPIARSQPFRSARQAGKIFGIKPRQRRPHSPWRLPGQLQGSGSPPPKRPPRLEVQRKIVGWFFGVAVIVTLKSLTWDRGVCFLGQVLPATERSPRRTAALLRLPVENGTTAKPPRMLVFLFREKQVRTGPAACRPQPAAATRSPVSVVSSGAAREGTDRWLWVGGTGGGGGSSGWRKSCRPRPCPASGVGRDAHGPGAGPVPADVRLPEASDSRLDENTAADAPKPEQVPRLRRILAEQKPVPLRRGAAPGTRHVSRRLGSRAAQQGRPCPFPPGPALRTRAGLRRTGGDTLPGPALTSSRAE</sequence>
<dbReference type="RefSeq" id="XP_019486553.1">
    <property type="nucleotide sequence ID" value="XM_019631008.1"/>
</dbReference>
<evidence type="ECO:0000313" key="2">
    <source>
        <dbReference type="Proteomes" id="UP000694851"/>
    </source>
</evidence>
<evidence type="ECO:0000313" key="3">
    <source>
        <dbReference type="RefSeq" id="XP_019486553.1"/>
    </source>
</evidence>
<dbReference type="Proteomes" id="UP000694851">
    <property type="component" value="Unplaced"/>
</dbReference>
<organism evidence="2 3">
    <name type="scientific">Hipposideros armiger</name>
    <name type="common">Great Himalayan leaf-nosed bat</name>
    <dbReference type="NCBI Taxonomy" id="186990"/>
    <lineage>
        <taxon>Eukaryota</taxon>
        <taxon>Metazoa</taxon>
        <taxon>Chordata</taxon>
        <taxon>Craniata</taxon>
        <taxon>Vertebrata</taxon>
        <taxon>Euteleostomi</taxon>
        <taxon>Mammalia</taxon>
        <taxon>Eutheria</taxon>
        <taxon>Laurasiatheria</taxon>
        <taxon>Chiroptera</taxon>
        <taxon>Yinpterochiroptera</taxon>
        <taxon>Rhinolophoidea</taxon>
        <taxon>Hipposideridae</taxon>
        <taxon>Hipposideros</taxon>
    </lineage>
</organism>
<feature type="region of interest" description="Disordered" evidence="1">
    <location>
        <begin position="219"/>
        <end position="265"/>
    </location>
</feature>
<feature type="compositionally biased region" description="Gly residues" evidence="1">
    <location>
        <begin position="223"/>
        <end position="232"/>
    </location>
</feature>
<accession>A0A8B7QFX3</accession>
<keyword evidence="2" id="KW-1185">Reference proteome</keyword>
<evidence type="ECO:0000256" key="1">
    <source>
        <dbReference type="SAM" id="MobiDB-lite"/>
    </source>
</evidence>
<feature type="region of interest" description="Disordered" evidence="1">
    <location>
        <begin position="303"/>
        <end position="362"/>
    </location>
</feature>
<dbReference type="GeneID" id="109375568"/>
<gene>
    <name evidence="3" type="primary">LOC109375568</name>
</gene>
<feature type="region of interest" description="Disordered" evidence="1">
    <location>
        <begin position="78"/>
        <end position="110"/>
    </location>
</feature>
<dbReference type="AlphaFoldDB" id="A0A8B7QFX3"/>
<protein>
    <submittedName>
        <fullName evidence="3">Uncharacterized protein LOC109375568</fullName>
    </submittedName>
</protein>
<feature type="region of interest" description="Disordered" evidence="1">
    <location>
        <begin position="22"/>
        <end position="55"/>
    </location>
</feature>
<dbReference type="KEGG" id="hai:109375568"/>